<evidence type="ECO:0000256" key="1">
    <source>
        <dbReference type="ARBA" id="ARBA00004651"/>
    </source>
</evidence>
<feature type="transmembrane region" description="Helical" evidence="7">
    <location>
        <begin position="360"/>
        <end position="382"/>
    </location>
</feature>
<keyword evidence="6 7" id="KW-0472">Membrane</keyword>
<dbReference type="InterPro" id="IPR014047">
    <property type="entry name" value="Chr_Tranpt_l_chain"/>
</dbReference>
<reference evidence="8 9" key="1">
    <citation type="submission" date="2019-06" db="EMBL/GenBank/DDBJ databases">
        <title>Sequencing the genomes of 1000 actinobacteria strains.</title>
        <authorList>
            <person name="Klenk H.-P."/>
        </authorList>
    </citation>
    <scope>NUCLEOTIDE SEQUENCE [LARGE SCALE GENOMIC DNA]</scope>
    <source>
        <strain evidence="8 9">DSM 24083</strain>
    </source>
</reference>
<feature type="transmembrane region" description="Helical" evidence="7">
    <location>
        <begin position="115"/>
        <end position="137"/>
    </location>
</feature>
<dbReference type="Proteomes" id="UP000319746">
    <property type="component" value="Unassembled WGS sequence"/>
</dbReference>
<name>A0A543APE6_9MICC</name>
<proteinExistence type="inferred from homology"/>
<dbReference type="EMBL" id="VFOU01000001">
    <property type="protein sequence ID" value="TQL74454.1"/>
    <property type="molecule type" value="Genomic_DNA"/>
</dbReference>
<dbReference type="PIRSF" id="PIRSF004810">
    <property type="entry name" value="ChrA"/>
    <property type="match status" value="1"/>
</dbReference>
<comment type="caution">
    <text evidence="8">The sequence shown here is derived from an EMBL/GenBank/DDBJ whole genome shotgun (WGS) entry which is preliminary data.</text>
</comment>
<dbReference type="GO" id="GO:0005886">
    <property type="term" value="C:plasma membrane"/>
    <property type="evidence" value="ECO:0007669"/>
    <property type="project" value="UniProtKB-SubCell"/>
</dbReference>
<keyword evidence="4 7" id="KW-0812">Transmembrane</keyword>
<sequence length="437" mass="44984">MTLRVARGKFHCSLGEIATVVVSESSDSALVLRTPLASSRPVEVFRTFLKLGVTSFGGPVAHLGYFRDELVRRRKWLTEQHYGQLVALCQFLPGPASSQVGFALGLLRGGYWGGLAAWMAFTLPSALLLVFFAIGAVNLHGVVGQGLMIGLKAVAVAVVAHAVWGMAKALTPDVRRVLIGLVAVGLALFLPGNLGQIAAIIFGLAAGVVWCRNILGSSATPLTVVVSKRVGVICAALFAALMIGLPIIAAVMQNSWVSLTDAFYRAGALVFGGGHVVLPLLQGEPAVAEALTQDQFLAGYGAAQAVPGPLFTFAAYLGFEMGTGPTAWISAAVALIAIFLPGMLLLLAVLPFWGQLQQNSLARAGVTGANAAVVGILAAALVHPVITSGITGIAPLIIAVGCFVLLVYAKLPAWAVVIIGAVGGVIASGVGLGIGWI</sequence>
<gene>
    <name evidence="8" type="ORF">FB556_0919</name>
</gene>
<organism evidence="8 9">
    <name type="scientific">Enteractinococcus coprophilus</name>
    <dbReference type="NCBI Taxonomy" id="1027633"/>
    <lineage>
        <taxon>Bacteria</taxon>
        <taxon>Bacillati</taxon>
        <taxon>Actinomycetota</taxon>
        <taxon>Actinomycetes</taxon>
        <taxon>Micrococcales</taxon>
        <taxon>Micrococcaceae</taxon>
    </lineage>
</organism>
<evidence type="ECO:0000256" key="3">
    <source>
        <dbReference type="ARBA" id="ARBA00022475"/>
    </source>
</evidence>
<evidence type="ECO:0000256" key="7">
    <source>
        <dbReference type="SAM" id="Phobius"/>
    </source>
</evidence>
<evidence type="ECO:0000313" key="9">
    <source>
        <dbReference type="Proteomes" id="UP000319746"/>
    </source>
</evidence>
<feature type="transmembrane region" description="Helical" evidence="7">
    <location>
        <begin position="177"/>
        <end position="210"/>
    </location>
</feature>
<keyword evidence="5 7" id="KW-1133">Transmembrane helix</keyword>
<feature type="transmembrane region" description="Helical" evidence="7">
    <location>
        <begin position="414"/>
        <end position="436"/>
    </location>
</feature>
<feature type="transmembrane region" description="Helical" evidence="7">
    <location>
        <begin position="263"/>
        <end position="281"/>
    </location>
</feature>
<dbReference type="Pfam" id="PF02417">
    <property type="entry name" value="Chromate_transp"/>
    <property type="match status" value="2"/>
</dbReference>
<dbReference type="PANTHER" id="PTHR33567">
    <property type="entry name" value="CHROMATE ION TRANSPORTER (EUROFUNG)"/>
    <property type="match status" value="1"/>
</dbReference>
<dbReference type="NCBIfam" id="TIGR00937">
    <property type="entry name" value="2A51"/>
    <property type="match status" value="1"/>
</dbReference>
<keyword evidence="9" id="KW-1185">Reference proteome</keyword>
<evidence type="ECO:0000256" key="6">
    <source>
        <dbReference type="ARBA" id="ARBA00023136"/>
    </source>
</evidence>
<evidence type="ECO:0000256" key="4">
    <source>
        <dbReference type="ARBA" id="ARBA00022692"/>
    </source>
</evidence>
<dbReference type="GO" id="GO:0015109">
    <property type="term" value="F:chromate transmembrane transporter activity"/>
    <property type="evidence" value="ECO:0007669"/>
    <property type="project" value="InterPro"/>
</dbReference>
<feature type="transmembrane region" description="Helical" evidence="7">
    <location>
        <begin position="331"/>
        <end position="354"/>
    </location>
</feature>
<accession>A0A543APE6</accession>
<protein>
    <submittedName>
        <fullName evidence="8">Chromate transporter</fullName>
    </submittedName>
</protein>
<dbReference type="InterPro" id="IPR003370">
    <property type="entry name" value="Chromate_transpt"/>
</dbReference>
<comment type="subcellular location">
    <subcellularLocation>
        <location evidence="1">Cell membrane</location>
        <topology evidence="1">Multi-pass membrane protein</topology>
    </subcellularLocation>
</comment>
<dbReference type="OrthoDB" id="8969999at2"/>
<evidence type="ECO:0000256" key="2">
    <source>
        <dbReference type="ARBA" id="ARBA00005262"/>
    </source>
</evidence>
<dbReference type="PANTHER" id="PTHR33567:SF3">
    <property type="entry name" value="CHROMATE ION TRANSPORTER (EUROFUNG)"/>
    <property type="match status" value="1"/>
</dbReference>
<feature type="transmembrane region" description="Helical" evidence="7">
    <location>
        <begin position="301"/>
        <end position="319"/>
    </location>
</feature>
<evidence type="ECO:0000256" key="5">
    <source>
        <dbReference type="ARBA" id="ARBA00022989"/>
    </source>
</evidence>
<dbReference type="AlphaFoldDB" id="A0A543APE6"/>
<feature type="transmembrane region" description="Helical" evidence="7">
    <location>
        <begin position="230"/>
        <end position="251"/>
    </location>
</feature>
<evidence type="ECO:0000313" key="8">
    <source>
        <dbReference type="EMBL" id="TQL74454.1"/>
    </source>
</evidence>
<keyword evidence="3" id="KW-1003">Cell membrane</keyword>
<comment type="similarity">
    <text evidence="2">Belongs to the chromate ion transporter (CHR) (TC 2.A.51) family.</text>
</comment>
<feature type="transmembrane region" description="Helical" evidence="7">
    <location>
        <begin position="143"/>
        <end position="165"/>
    </location>
</feature>
<feature type="transmembrane region" description="Helical" evidence="7">
    <location>
        <begin position="389"/>
        <end position="408"/>
    </location>
</feature>